<proteinExistence type="predicted"/>
<evidence type="ECO:0008006" key="5">
    <source>
        <dbReference type="Google" id="ProtNLM"/>
    </source>
</evidence>
<sequence length="68" mass="7995">MDVAESERRKADTRFLFILLVGYAVVFRITKILSLRVKDIIILDDFMKINLIKRKNDQYRNGHISVLA</sequence>
<dbReference type="GO" id="GO:0003677">
    <property type="term" value="F:DNA binding"/>
    <property type="evidence" value="ECO:0007669"/>
    <property type="project" value="InterPro"/>
</dbReference>
<dbReference type="SUPFAM" id="SSF56349">
    <property type="entry name" value="DNA breaking-rejoining enzymes"/>
    <property type="match status" value="1"/>
</dbReference>
<keyword evidence="2" id="KW-0472">Membrane</keyword>
<keyword evidence="2" id="KW-1133">Transmembrane helix</keyword>
<keyword evidence="4" id="KW-1185">Reference proteome</keyword>
<dbReference type="InterPro" id="IPR013762">
    <property type="entry name" value="Integrase-like_cat_sf"/>
</dbReference>
<dbReference type="EMBL" id="CALNXJ010000050">
    <property type="protein sequence ID" value="CAH3151937.1"/>
    <property type="molecule type" value="Genomic_DNA"/>
</dbReference>
<keyword evidence="1" id="KW-0233">DNA recombination</keyword>
<evidence type="ECO:0000256" key="1">
    <source>
        <dbReference type="ARBA" id="ARBA00023172"/>
    </source>
</evidence>
<name>A0AAU9XNB6_9CNID</name>
<accession>A0AAU9XNB6</accession>
<evidence type="ECO:0000313" key="3">
    <source>
        <dbReference type="EMBL" id="CAH3151937.1"/>
    </source>
</evidence>
<evidence type="ECO:0000256" key="2">
    <source>
        <dbReference type="SAM" id="Phobius"/>
    </source>
</evidence>
<organism evidence="3 4">
    <name type="scientific">Pocillopora meandrina</name>
    <dbReference type="NCBI Taxonomy" id="46732"/>
    <lineage>
        <taxon>Eukaryota</taxon>
        <taxon>Metazoa</taxon>
        <taxon>Cnidaria</taxon>
        <taxon>Anthozoa</taxon>
        <taxon>Hexacorallia</taxon>
        <taxon>Scleractinia</taxon>
        <taxon>Astrocoeniina</taxon>
        <taxon>Pocilloporidae</taxon>
        <taxon>Pocillopora</taxon>
    </lineage>
</organism>
<comment type="caution">
    <text evidence="3">The sequence shown here is derived from an EMBL/GenBank/DDBJ whole genome shotgun (WGS) entry which is preliminary data.</text>
</comment>
<feature type="transmembrane region" description="Helical" evidence="2">
    <location>
        <begin position="15"/>
        <end position="33"/>
    </location>
</feature>
<reference evidence="3 4" key="1">
    <citation type="submission" date="2022-05" db="EMBL/GenBank/DDBJ databases">
        <authorList>
            <consortium name="Genoscope - CEA"/>
            <person name="William W."/>
        </authorList>
    </citation>
    <scope>NUCLEOTIDE SEQUENCE [LARGE SCALE GENOMIC DNA]</scope>
</reference>
<feature type="non-terminal residue" evidence="3">
    <location>
        <position position="68"/>
    </location>
</feature>
<gene>
    <name evidence="3" type="ORF">PMEA_00026526</name>
</gene>
<dbReference type="GO" id="GO:0006310">
    <property type="term" value="P:DNA recombination"/>
    <property type="evidence" value="ECO:0007669"/>
    <property type="project" value="UniProtKB-KW"/>
</dbReference>
<dbReference type="Proteomes" id="UP001159428">
    <property type="component" value="Unassembled WGS sequence"/>
</dbReference>
<protein>
    <recommendedName>
        <fullName evidence="5">Integrase</fullName>
    </recommendedName>
</protein>
<dbReference type="GO" id="GO:0015074">
    <property type="term" value="P:DNA integration"/>
    <property type="evidence" value="ECO:0007669"/>
    <property type="project" value="InterPro"/>
</dbReference>
<keyword evidence="2" id="KW-0812">Transmembrane</keyword>
<evidence type="ECO:0000313" key="4">
    <source>
        <dbReference type="Proteomes" id="UP001159428"/>
    </source>
</evidence>
<dbReference type="AlphaFoldDB" id="A0AAU9XNB6"/>
<dbReference type="InterPro" id="IPR011010">
    <property type="entry name" value="DNA_brk_join_enz"/>
</dbReference>
<dbReference type="Gene3D" id="1.10.443.10">
    <property type="entry name" value="Intergrase catalytic core"/>
    <property type="match status" value="1"/>
</dbReference>